<name>A0A6A6NPQ3_9PEZI</name>
<keyword evidence="2" id="KW-1185">Reference proteome</keyword>
<gene>
    <name evidence="1" type="ORF">BDY21DRAFT_126709</name>
</gene>
<evidence type="ECO:0000313" key="2">
    <source>
        <dbReference type="Proteomes" id="UP000799766"/>
    </source>
</evidence>
<organism evidence="1 2">
    <name type="scientific">Lineolata rhizophorae</name>
    <dbReference type="NCBI Taxonomy" id="578093"/>
    <lineage>
        <taxon>Eukaryota</taxon>
        <taxon>Fungi</taxon>
        <taxon>Dikarya</taxon>
        <taxon>Ascomycota</taxon>
        <taxon>Pezizomycotina</taxon>
        <taxon>Dothideomycetes</taxon>
        <taxon>Dothideomycetes incertae sedis</taxon>
        <taxon>Lineolatales</taxon>
        <taxon>Lineolataceae</taxon>
        <taxon>Lineolata</taxon>
    </lineage>
</organism>
<protein>
    <submittedName>
        <fullName evidence="1">Uncharacterized protein</fullName>
    </submittedName>
</protein>
<evidence type="ECO:0000313" key="1">
    <source>
        <dbReference type="EMBL" id="KAF2453487.1"/>
    </source>
</evidence>
<accession>A0A6A6NPQ3</accession>
<sequence length="164" mass="18438">MILDLPTASDNLAAWDHDARSTCAYSALRDMRTARFACITFFGFLRLRSRGTCDFCVSLVTFADTRLRACQNSDKFGSLGPRRAIALRVNISMGRTTNCEVGLHFRLWLSPFFDLRRTCDFRSSLVLWDTDMGLADSIQSFGDLSSPCAIDLRVILLLGRTTCF</sequence>
<dbReference type="AlphaFoldDB" id="A0A6A6NPQ3"/>
<dbReference type="EMBL" id="MU001697">
    <property type="protein sequence ID" value="KAF2453487.1"/>
    <property type="molecule type" value="Genomic_DNA"/>
</dbReference>
<reference evidence="1" key="1">
    <citation type="journal article" date="2020" name="Stud. Mycol.">
        <title>101 Dothideomycetes genomes: a test case for predicting lifestyles and emergence of pathogens.</title>
        <authorList>
            <person name="Haridas S."/>
            <person name="Albert R."/>
            <person name="Binder M."/>
            <person name="Bloem J."/>
            <person name="Labutti K."/>
            <person name="Salamov A."/>
            <person name="Andreopoulos B."/>
            <person name="Baker S."/>
            <person name="Barry K."/>
            <person name="Bills G."/>
            <person name="Bluhm B."/>
            <person name="Cannon C."/>
            <person name="Castanera R."/>
            <person name="Culley D."/>
            <person name="Daum C."/>
            <person name="Ezra D."/>
            <person name="Gonzalez J."/>
            <person name="Henrissat B."/>
            <person name="Kuo A."/>
            <person name="Liang C."/>
            <person name="Lipzen A."/>
            <person name="Lutzoni F."/>
            <person name="Magnuson J."/>
            <person name="Mondo S."/>
            <person name="Nolan M."/>
            <person name="Ohm R."/>
            <person name="Pangilinan J."/>
            <person name="Park H.-J."/>
            <person name="Ramirez L."/>
            <person name="Alfaro M."/>
            <person name="Sun H."/>
            <person name="Tritt A."/>
            <person name="Yoshinaga Y."/>
            <person name="Zwiers L.-H."/>
            <person name="Turgeon B."/>
            <person name="Goodwin S."/>
            <person name="Spatafora J."/>
            <person name="Crous P."/>
            <person name="Grigoriev I."/>
        </authorList>
    </citation>
    <scope>NUCLEOTIDE SEQUENCE</scope>
    <source>
        <strain evidence="1">ATCC 16933</strain>
    </source>
</reference>
<dbReference type="Proteomes" id="UP000799766">
    <property type="component" value="Unassembled WGS sequence"/>
</dbReference>
<proteinExistence type="predicted"/>